<dbReference type="PANTHER" id="PTHR15071:SF0">
    <property type="entry name" value="MANNOSE 6-PHOSPHATE RECEPTOR-LIKE PROTEIN 1"/>
    <property type="match status" value="1"/>
</dbReference>
<evidence type="ECO:0000259" key="20">
    <source>
        <dbReference type="PROSITE" id="PS51914"/>
    </source>
</evidence>
<keyword evidence="9 19" id="KW-0732">Signal</keyword>
<organism evidence="21 22">
    <name type="scientific">Branchiostoma belcheri</name>
    <name type="common">Amphioxus</name>
    <dbReference type="NCBI Taxonomy" id="7741"/>
    <lineage>
        <taxon>Eukaryota</taxon>
        <taxon>Metazoa</taxon>
        <taxon>Chordata</taxon>
        <taxon>Cephalochordata</taxon>
        <taxon>Leptocardii</taxon>
        <taxon>Amphioxiformes</taxon>
        <taxon>Branchiostomatidae</taxon>
        <taxon>Branchiostoma</taxon>
    </lineage>
</organism>
<dbReference type="GO" id="GO:0010008">
    <property type="term" value="C:endosome membrane"/>
    <property type="evidence" value="ECO:0007669"/>
    <property type="project" value="UniProtKB-SubCell"/>
</dbReference>
<feature type="transmembrane region" description="Helical" evidence="18">
    <location>
        <begin position="185"/>
        <end position="207"/>
    </location>
</feature>
<evidence type="ECO:0000256" key="1">
    <source>
        <dbReference type="ARBA" id="ARBA00004304"/>
    </source>
</evidence>
<evidence type="ECO:0000256" key="3">
    <source>
        <dbReference type="ARBA" id="ARBA00004394"/>
    </source>
</evidence>
<dbReference type="SUPFAM" id="SSF50911">
    <property type="entry name" value="Mannose 6-phosphate receptor domain"/>
    <property type="match status" value="1"/>
</dbReference>
<feature type="domain" description="MRH" evidence="20">
    <location>
        <begin position="30"/>
        <end position="172"/>
    </location>
</feature>
<dbReference type="GO" id="GO:0006914">
    <property type="term" value="P:autophagy"/>
    <property type="evidence" value="ECO:0007669"/>
    <property type="project" value="UniProtKB-KW"/>
</dbReference>
<dbReference type="FunFam" id="2.70.130.10:FF:000029">
    <property type="entry name" value="uncharacterized protein LOC100184158"/>
    <property type="match status" value="1"/>
</dbReference>
<dbReference type="InterPro" id="IPR044865">
    <property type="entry name" value="MRH_dom"/>
</dbReference>
<keyword evidence="21" id="KW-1185">Reference proteome</keyword>
<dbReference type="GO" id="GO:0000139">
    <property type="term" value="C:Golgi membrane"/>
    <property type="evidence" value="ECO:0007669"/>
    <property type="project" value="UniProtKB-SubCell"/>
</dbReference>
<evidence type="ECO:0000256" key="12">
    <source>
        <dbReference type="ARBA" id="ARBA00023006"/>
    </source>
</evidence>
<evidence type="ECO:0000256" key="5">
    <source>
        <dbReference type="ARBA" id="ARBA00005363"/>
    </source>
</evidence>
<dbReference type="PROSITE" id="PS51914">
    <property type="entry name" value="MRH"/>
    <property type="match status" value="1"/>
</dbReference>
<evidence type="ECO:0000256" key="9">
    <source>
        <dbReference type="ARBA" id="ARBA00022729"/>
    </source>
</evidence>
<name>A0A6P4Z2A2_BRABE</name>
<evidence type="ECO:0000256" key="16">
    <source>
        <dbReference type="ARBA" id="ARBA00023157"/>
    </source>
</evidence>
<dbReference type="GO" id="GO:0031966">
    <property type="term" value="C:mitochondrial membrane"/>
    <property type="evidence" value="ECO:0007669"/>
    <property type="project" value="UniProtKB-SubCell"/>
</dbReference>
<keyword evidence="13" id="KW-0333">Golgi apparatus</keyword>
<evidence type="ECO:0000313" key="22">
    <source>
        <dbReference type="RefSeq" id="XP_019623691.1"/>
    </source>
</evidence>
<keyword evidence="8 18" id="KW-0812">Transmembrane</keyword>
<keyword evidence="12" id="KW-0072">Autophagy</keyword>
<dbReference type="KEGG" id="bbel:109469594"/>
<keyword evidence="17" id="KW-0968">Cytoplasmic vesicle</keyword>
<dbReference type="Gene3D" id="2.70.130.10">
    <property type="entry name" value="Mannose-6-phosphate receptor binding domain"/>
    <property type="match status" value="1"/>
</dbReference>
<comment type="subcellular location">
    <subcellularLocation>
        <location evidence="2">Cytoplasmic vesicle membrane</location>
        <topology evidence="2">Single-pass type I membrane protein</topology>
    </subcellularLocation>
    <subcellularLocation>
        <location evidence="3">Golgi apparatus membrane</location>
    </subcellularLocation>
    <subcellularLocation>
        <location evidence="1">Mitochondrion membrane</location>
        <topology evidence="1">Single-pass membrane protein</topology>
    </subcellularLocation>
    <subcellularLocation>
        <location evidence="4">Preautophagosomal structure membrane</location>
        <topology evidence="4">Single-pass type I membrane protein</topology>
    </subcellularLocation>
</comment>
<dbReference type="GO" id="GO:0015031">
    <property type="term" value="P:protein transport"/>
    <property type="evidence" value="ECO:0007669"/>
    <property type="project" value="UniProtKB-KW"/>
</dbReference>
<keyword evidence="15 18" id="KW-0472">Membrane</keyword>
<dbReference type="GeneID" id="109469594"/>
<evidence type="ECO:0000313" key="21">
    <source>
        <dbReference type="Proteomes" id="UP000515135"/>
    </source>
</evidence>
<evidence type="ECO:0000256" key="2">
    <source>
        <dbReference type="ARBA" id="ARBA00004358"/>
    </source>
</evidence>
<comment type="similarity">
    <text evidence="5">Belongs to the ATG27 family.</text>
</comment>
<dbReference type="OrthoDB" id="29460at2759"/>
<evidence type="ECO:0000256" key="15">
    <source>
        <dbReference type="ARBA" id="ARBA00023136"/>
    </source>
</evidence>
<evidence type="ECO:0000256" key="17">
    <source>
        <dbReference type="ARBA" id="ARBA00023329"/>
    </source>
</evidence>
<evidence type="ECO:0000256" key="11">
    <source>
        <dbReference type="ARBA" id="ARBA00022989"/>
    </source>
</evidence>
<evidence type="ECO:0000256" key="10">
    <source>
        <dbReference type="ARBA" id="ARBA00022927"/>
    </source>
</evidence>
<dbReference type="PANTHER" id="PTHR15071">
    <property type="entry name" value="MANNOSE-6-PHOSPHATE RECEPTOR FAMILY MEMBER"/>
    <property type="match status" value="1"/>
</dbReference>
<keyword evidence="16" id="KW-1015">Disulfide bond</keyword>
<dbReference type="AlphaFoldDB" id="A0A6P4Z2A2"/>
<keyword evidence="14" id="KW-0496">Mitochondrion</keyword>
<dbReference type="GO" id="GO:0034045">
    <property type="term" value="C:phagophore assembly site membrane"/>
    <property type="evidence" value="ECO:0007669"/>
    <property type="project" value="UniProtKB-SubCell"/>
</dbReference>
<dbReference type="InterPro" id="IPR018939">
    <property type="entry name" value="Autophagy-rel_prot_27"/>
</dbReference>
<feature type="chain" id="PRO_5027996255" description="Autophagy-related protein 27" evidence="19">
    <location>
        <begin position="30"/>
        <end position="257"/>
    </location>
</feature>
<dbReference type="Pfam" id="PF09451">
    <property type="entry name" value="ATG27"/>
    <property type="match status" value="1"/>
</dbReference>
<evidence type="ECO:0000256" key="18">
    <source>
        <dbReference type="SAM" id="Phobius"/>
    </source>
</evidence>
<sequence length="257" mass="28363">MAGTKHTGLFRRQTLAAFLVVFSSELAKSQTCVKKMSCACEMDDKSGYIDLNSVQSSTKPRFRDVQPQDFGPWLYSWNPCGPFSMSQCSNVAACQVSNWDATQSFDIGTQDSVTFNKDLNGNWVLRYLSRDGSKSLDVVLQCTQGNDDLTVYGELATNDYQFTLSSLHSCVKEGPWPGLAGSISFGSVLCIIFFPALFLYCVGGVAFNKIVRGQSGRDLVPNAYFWSELPGVIKDGYRFATSPCRSPQARDASYDKI</sequence>
<reference evidence="22" key="1">
    <citation type="submission" date="2025-08" db="UniProtKB">
        <authorList>
            <consortium name="RefSeq"/>
        </authorList>
    </citation>
    <scope>IDENTIFICATION</scope>
    <source>
        <tissue evidence="22">Gonad</tissue>
    </source>
</reference>
<dbReference type="RefSeq" id="XP_019623691.1">
    <property type="nucleotide sequence ID" value="XM_019768132.1"/>
</dbReference>
<evidence type="ECO:0000256" key="13">
    <source>
        <dbReference type="ARBA" id="ARBA00023034"/>
    </source>
</evidence>
<keyword evidence="7" id="KW-0813">Transport</keyword>
<evidence type="ECO:0000256" key="6">
    <source>
        <dbReference type="ARBA" id="ARBA00013776"/>
    </source>
</evidence>
<keyword evidence="10" id="KW-0653">Protein transport</keyword>
<dbReference type="GO" id="GO:0005802">
    <property type="term" value="C:trans-Golgi network"/>
    <property type="evidence" value="ECO:0007669"/>
    <property type="project" value="TreeGrafter"/>
</dbReference>
<evidence type="ECO:0000256" key="14">
    <source>
        <dbReference type="ARBA" id="ARBA00023128"/>
    </source>
</evidence>
<evidence type="ECO:0000256" key="4">
    <source>
        <dbReference type="ARBA" id="ARBA00004472"/>
    </source>
</evidence>
<proteinExistence type="inferred from homology"/>
<evidence type="ECO:0000256" key="7">
    <source>
        <dbReference type="ARBA" id="ARBA00022448"/>
    </source>
</evidence>
<protein>
    <recommendedName>
        <fullName evidence="6">Autophagy-related protein 27</fullName>
    </recommendedName>
</protein>
<keyword evidence="11 18" id="KW-1133">Transmembrane helix</keyword>
<feature type="signal peptide" evidence="19">
    <location>
        <begin position="1"/>
        <end position="29"/>
    </location>
</feature>
<accession>A0A6P4Z2A2</accession>
<dbReference type="Proteomes" id="UP000515135">
    <property type="component" value="Unplaced"/>
</dbReference>
<evidence type="ECO:0000256" key="19">
    <source>
        <dbReference type="SAM" id="SignalP"/>
    </source>
</evidence>
<evidence type="ECO:0000256" key="8">
    <source>
        <dbReference type="ARBA" id="ARBA00022692"/>
    </source>
</evidence>
<dbReference type="InterPro" id="IPR009011">
    <property type="entry name" value="Man6P_isomerase_rcpt-bd_dom_sf"/>
</dbReference>
<gene>
    <name evidence="22" type="primary">LOC109469594</name>
</gene>